<dbReference type="PROSITE" id="PS00678">
    <property type="entry name" value="WD_REPEATS_1"/>
    <property type="match status" value="1"/>
</dbReference>
<feature type="compositionally biased region" description="Polar residues" evidence="4">
    <location>
        <begin position="109"/>
        <end position="123"/>
    </location>
</feature>
<gene>
    <name evidence="5" type="ORF">CAOG_005523</name>
</gene>
<accession>A0A0D2UIM5</accession>
<feature type="region of interest" description="Disordered" evidence="4">
    <location>
        <begin position="1"/>
        <end position="123"/>
    </location>
</feature>
<evidence type="ECO:0000256" key="1">
    <source>
        <dbReference type="ARBA" id="ARBA00022574"/>
    </source>
</evidence>
<dbReference type="InterPro" id="IPR052254">
    <property type="entry name" value="CUL4-DDB1_E3_ligase_receptor"/>
</dbReference>
<dbReference type="OrthoDB" id="128867at2759"/>
<evidence type="ECO:0000256" key="4">
    <source>
        <dbReference type="SAM" id="MobiDB-lite"/>
    </source>
</evidence>
<reference evidence="6" key="1">
    <citation type="submission" date="2011-02" db="EMBL/GenBank/DDBJ databases">
        <title>The Genome Sequence of Capsaspora owczarzaki ATCC 30864.</title>
        <authorList>
            <person name="Russ C."/>
            <person name="Cuomo C."/>
            <person name="Burger G."/>
            <person name="Gray M.W."/>
            <person name="Holland P.W.H."/>
            <person name="King N."/>
            <person name="Lang F.B.F."/>
            <person name="Roger A.J."/>
            <person name="Ruiz-Trillo I."/>
            <person name="Young S.K."/>
            <person name="Zeng Q."/>
            <person name="Gargeya S."/>
            <person name="Alvarado L."/>
            <person name="Berlin A."/>
            <person name="Chapman S.B."/>
            <person name="Chen Z."/>
            <person name="Freedman E."/>
            <person name="Gellesch M."/>
            <person name="Goldberg J."/>
            <person name="Griggs A."/>
            <person name="Gujja S."/>
            <person name="Heilman E."/>
            <person name="Heiman D."/>
            <person name="Howarth C."/>
            <person name="Mehta T."/>
            <person name="Neiman D."/>
            <person name="Pearson M."/>
            <person name="Roberts A."/>
            <person name="Saif S."/>
            <person name="Shea T."/>
            <person name="Shenoy N."/>
            <person name="Sisk P."/>
            <person name="Stolte C."/>
            <person name="Sykes S."/>
            <person name="White J."/>
            <person name="Yandava C."/>
            <person name="Haas B."/>
            <person name="Nusbaum C."/>
            <person name="Birren B."/>
        </authorList>
    </citation>
    <scope>NUCLEOTIDE SEQUENCE</scope>
    <source>
        <strain evidence="6">ATCC 30864</strain>
    </source>
</reference>
<dbReference type="eggNOG" id="KOG2695">
    <property type="taxonomic scope" value="Eukaryota"/>
</dbReference>
<dbReference type="EMBL" id="KE346368">
    <property type="protein sequence ID" value="KJE94991.1"/>
    <property type="molecule type" value="Genomic_DNA"/>
</dbReference>
<dbReference type="SUPFAM" id="SSF50978">
    <property type="entry name" value="WD40 repeat-like"/>
    <property type="match status" value="1"/>
</dbReference>
<dbReference type="RefSeq" id="XP_004346196.2">
    <property type="nucleotide sequence ID" value="XM_004346146.2"/>
</dbReference>
<feature type="compositionally biased region" description="Polar residues" evidence="4">
    <location>
        <begin position="21"/>
        <end position="37"/>
    </location>
</feature>
<organism evidence="5 6">
    <name type="scientific">Capsaspora owczarzaki (strain ATCC 30864)</name>
    <dbReference type="NCBI Taxonomy" id="595528"/>
    <lineage>
        <taxon>Eukaryota</taxon>
        <taxon>Filasterea</taxon>
        <taxon>Capsaspora</taxon>
    </lineage>
</organism>
<dbReference type="PANTHER" id="PTHR44472:SF1">
    <property type="entry name" value="DDB1 AND CUL4 ASSOCIATED FACTOR 4"/>
    <property type="match status" value="1"/>
</dbReference>
<dbReference type="PROSITE" id="PS50082">
    <property type="entry name" value="WD_REPEATS_2"/>
    <property type="match status" value="1"/>
</dbReference>
<dbReference type="InterPro" id="IPR036322">
    <property type="entry name" value="WD40_repeat_dom_sf"/>
</dbReference>
<dbReference type="AlphaFoldDB" id="A0A0D2UIM5"/>
<keyword evidence="6" id="KW-1185">Reference proteome</keyword>
<name>A0A0D2UIM5_CAPO3</name>
<feature type="repeat" description="WD" evidence="3">
    <location>
        <begin position="658"/>
        <end position="689"/>
    </location>
</feature>
<dbReference type="Gene3D" id="2.130.10.10">
    <property type="entry name" value="YVTN repeat-like/Quinoprotein amine dehydrogenase"/>
    <property type="match status" value="1"/>
</dbReference>
<dbReference type="InterPro" id="IPR015943">
    <property type="entry name" value="WD40/YVTN_repeat-like_dom_sf"/>
</dbReference>
<dbReference type="InParanoid" id="A0A0D2UIM5"/>
<evidence type="ECO:0000256" key="3">
    <source>
        <dbReference type="PROSITE-ProRule" id="PRU00221"/>
    </source>
</evidence>
<feature type="compositionally biased region" description="Basic residues" evidence="4">
    <location>
        <begin position="90"/>
        <end position="99"/>
    </location>
</feature>
<feature type="compositionally biased region" description="Low complexity" evidence="4">
    <location>
        <begin position="149"/>
        <end position="165"/>
    </location>
</feature>
<dbReference type="Proteomes" id="UP000008743">
    <property type="component" value="Unassembled WGS sequence"/>
</dbReference>
<feature type="region of interest" description="Disordered" evidence="4">
    <location>
        <begin position="147"/>
        <end position="172"/>
    </location>
</feature>
<evidence type="ECO:0000313" key="5">
    <source>
        <dbReference type="EMBL" id="KJE94991.1"/>
    </source>
</evidence>
<evidence type="ECO:0000256" key="2">
    <source>
        <dbReference type="ARBA" id="ARBA00022737"/>
    </source>
</evidence>
<evidence type="ECO:0000313" key="6">
    <source>
        <dbReference type="Proteomes" id="UP000008743"/>
    </source>
</evidence>
<proteinExistence type="predicted"/>
<protein>
    <submittedName>
        <fullName evidence="5">Uncharacterized protein</fullName>
    </submittedName>
</protein>
<dbReference type="InterPro" id="IPR001680">
    <property type="entry name" value="WD40_rpt"/>
</dbReference>
<dbReference type="SMART" id="SM00320">
    <property type="entry name" value="WD40"/>
    <property type="match status" value="2"/>
</dbReference>
<sequence>MKRAKSHYPTAAGPPRHRHPNASSQGLPRASASSTLANEAAAHESAFGHHSGNANAAAQPLRRTHADRDASGSKQVGHAHSRIFAEAQRRRGRHLHRHDGTRGEPTAAPASNTKPTVSTSQWKSPCKLKLCMHPIWKDLVAATRVHKQTSTSTSSTPATSPSSSTGRQAMPPALPGFYYDPVKQRYFVLPPGGAPPTLPVQEAQHLQRQRDADHDKHREANLLSNQPDCMTSLGSLHRPLISNRTKKCNMATRTALREVLDPSGMRSRALNVVPERSQPASLLKSVACRRRSATCSENSNNRYHAVQFAPSCEGDAGDTLLAVGVGNRLALWMLNWRGQTAGIPDTQDNHFEDIRQAEWLIPGKHAGSHEHHTTEPSDYFLPFTTELYNANSSFSPVSCIRWSPAALGLRQSTSMDETCDYNASHTSRTAATHVNRQTNNEAVHEALARSQLSHGMDLFAWCCPGIDVEIAMCNRSRVSISTQMSGAVQLSRPLMSIARLIFFDEQSDWPTVSMSKQLHAGAALSLDYDRHFVPRMLVGGGQGIYVVDLTRNSVWTKMNDTDGVDVAILQSEPQMPSSLYAGLTTEGVVRLYDMRSGKFQRICAIGGRICGLKALDRGQNQLLVASNNGTFGLWDARMPRHSICEYQEHVNTHLPLEIATDPCEAIVASGGEDGRVRIWDIDSGRLVKTLERSDTGIVDRISIGSTSFGEPLLVTASSSGLELFAC</sequence>
<keyword evidence="1 3" id="KW-0853">WD repeat</keyword>
<dbReference type="PANTHER" id="PTHR44472">
    <property type="entry name" value="DDB1- AND CUL4-ASSOCIATED FACTOR 4-RELATED"/>
    <property type="match status" value="1"/>
</dbReference>
<dbReference type="InterPro" id="IPR019775">
    <property type="entry name" value="WD40_repeat_CS"/>
</dbReference>
<keyword evidence="2" id="KW-0677">Repeat</keyword>